<dbReference type="AlphaFoldDB" id="A0A0C3DSY3"/>
<feature type="compositionally biased region" description="Pro residues" evidence="1">
    <location>
        <begin position="67"/>
        <end position="83"/>
    </location>
</feature>
<reference evidence="2 3" key="1">
    <citation type="submission" date="2014-04" db="EMBL/GenBank/DDBJ databases">
        <authorList>
            <consortium name="DOE Joint Genome Institute"/>
            <person name="Kuo A."/>
            <person name="Kohler A."/>
            <person name="Nagy L.G."/>
            <person name="Floudas D."/>
            <person name="Copeland A."/>
            <person name="Barry K.W."/>
            <person name="Cichocki N."/>
            <person name="Veneault-Fourrey C."/>
            <person name="LaButti K."/>
            <person name="Lindquist E.A."/>
            <person name="Lipzen A."/>
            <person name="Lundell T."/>
            <person name="Morin E."/>
            <person name="Murat C."/>
            <person name="Sun H."/>
            <person name="Tunlid A."/>
            <person name="Henrissat B."/>
            <person name="Grigoriev I.V."/>
            <person name="Hibbett D.S."/>
            <person name="Martin F."/>
            <person name="Nordberg H.P."/>
            <person name="Cantor M.N."/>
            <person name="Hua S.X."/>
        </authorList>
    </citation>
    <scope>NUCLEOTIDE SEQUENCE [LARGE SCALE GENOMIC DNA]</scope>
    <source>
        <strain evidence="2 3">Foug A</strain>
    </source>
</reference>
<keyword evidence="3" id="KW-1185">Reference proteome</keyword>
<proteinExistence type="predicted"/>
<dbReference type="HOGENOM" id="CLU_078871_0_0_1"/>
<evidence type="ECO:0000256" key="1">
    <source>
        <dbReference type="SAM" id="MobiDB-lite"/>
    </source>
</evidence>
<accession>A0A0C3DSY3</accession>
<evidence type="ECO:0000313" key="3">
    <source>
        <dbReference type="Proteomes" id="UP000053989"/>
    </source>
</evidence>
<dbReference type="InParanoid" id="A0A0C3DSY3"/>
<name>A0A0C3DSY3_9AGAM</name>
<organism evidence="2 3">
    <name type="scientific">Scleroderma citrinum Foug A</name>
    <dbReference type="NCBI Taxonomy" id="1036808"/>
    <lineage>
        <taxon>Eukaryota</taxon>
        <taxon>Fungi</taxon>
        <taxon>Dikarya</taxon>
        <taxon>Basidiomycota</taxon>
        <taxon>Agaricomycotina</taxon>
        <taxon>Agaricomycetes</taxon>
        <taxon>Agaricomycetidae</taxon>
        <taxon>Boletales</taxon>
        <taxon>Sclerodermatineae</taxon>
        <taxon>Sclerodermataceae</taxon>
        <taxon>Scleroderma</taxon>
    </lineage>
</organism>
<evidence type="ECO:0000313" key="2">
    <source>
        <dbReference type="EMBL" id="KIM63730.1"/>
    </source>
</evidence>
<reference evidence="3" key="2">
    <citation type="submission" date="2015-01" db="EMBL/GenBank/DDBJ databases">
        <title>Evolutionary Origins and Diversification of the Mycorrhizal Mutualists.</title>
        <authorList>
            <consortium name="DOE Joint Genome Institute"/>
            <consortium name="Mycorrhizal Genomics Consortium"/>
            <person name="Kohler A."/>
            <person name="Kuo A."/>
            <person name="Nagy L.G."/>
            <person name="Floudas D."/>
            <person name="Copeland A."/>
            <person name="Barry K.W."/>
            <person name="Cichocki N."/>
            <person name="Veneault-Fourrey C."/>
            <person name="LaButti K."/>
            <person name="Lindquist E.A."/>
            <person name="Lipzen A."/>
            <person name="Lundell T."/>
            <person name="Morin E."/>
            <person name="Murat C."/>
            <person name="Riley R."/>
            <person name="Ohm R."/>
            <person name="Sun H."/>
            <person name="Tunlid A."/>
            <person name="Henrissat B."/>
            <person name="Grigoriev I.V."/>
            <person name="Hibbett D.S."/>
            <person name="Martin F."/>
        </authorList>
    </citation>
    <scope>NUCLEOTIDE SEQUENCE [LARGE SCALE GENOMIC DNA]</scope>
    <source>
        <strain evidence="3">Foug A</strain>
    </source>
</reference>
<dbReference type="EMBL" id="KN822032">
    <property type="protein sequence ID" value="KIM63730.1"/>
    <property type="molecule type" value="Genomic_DNA"/>
</dbReference>
<feature type="compositionally biased region" description="Low complexity" evidence="1">
    <location>
        <begin position="90"/>
        <end position="106"/>
    </location>
</feature>
<dbReference type="OrthoDB" id="2449121at2759"/>
<dbReference type="Proteomes" id="UP000053989">
    <property type="component" value="Unassembled WGS sequence"/>
</dbReference>
<protein>
    <submittedName>
        <fullName evidence="2">Uncharacterized protein</fullName>
    </submittedName>
</protein>
<sequence>MEEVDAIAFPGGCNTELEVCTRLVEIAVNASDDPSDETWLPPKERAAHQKKFFAHSLKPKDIVSPQAAPPAASPTPFALPSPNPDVSSRSGAPIAPSPSHSPNSASHILEGDSDTVDMPGGGTSTSEDTVIPWNNPGLVPSPDEAWEDELEEQECGGVEVRGWKELQDQIKVDLAKGTKTLPLSQISQLMLIHSFATLQLKGLGRIEASLKVARQWHEGEGAHFARKIRTLACHYQVFEQLPTEKHGGHANALSPLKDERLQLAAREWLTAQTAGQITPQHFQQALNETILPSLNITLARPLCEQTA</sequence>
<gene>
    <name evidence="2" type="ORF">SCLCIDRAFT_23913</name>
</gene>
<feature type="region of interest" description="Disordered" evidence="1">
    <location>
        <begin position="30"/>
        <end position="135"/>
    </location>
</feature>